<keyword evidence="2" id="KW-0547">Nucleotide-binding</keyword>
<dbReference type="PANTHER" id="PTHR11361">
    <property type="entry name" value="DNA MISMATCH REPAIR PROTEIN MUTS FAMILY MEMBER"/>
    <property type="match status" value="1"/>
</dbReference>
<dbReference type="AlphaFoldDB" id="A0AAX4P6C8"/>
<dbReference type="PIRSF" id="PIRSF005813">
    <property type="entry name" value="MSH2"/>
    <property type="match status" value="1"/>
</dbReference>
<dbReference type="InterPro" id="IPR007861">
    <property type="entry name" value="DNA_mismatch_repair_MutS_clamp"/>
</dbReference>
<evidence type="ECO:0000259" key="6">
    <source>
        <dbReference type="PROSITE" id="PS00486"/>
    </source>
</evidence>
<dbReference type="Gene3D" id="3.30.420.110">
    <property type="entry name" value="MutS, connector domain"/>
    <property type="match status" value="1"/>
</dbReference>
<evidence type="ECO:0000256" key="2">
    <source>
        <dbReference type="ARBA" id="ARBA00022741"/>
    </source>
</evidence>
<accession>A0AAX4P6C8</accession>
<dbReference type="InterPro" id="IPR027417">
    <property type="entry name" value="P-loop_NTPase"/>
</dbReference>
<keyword evidence="3" id="KW-0067">ATP-binding</keyword>
<gene>
    <name evidence="7" type="ORF">HKI87_04g27240</name>
</gene>
<dbReference type="Gene3D" id="1.10.1420.10">
    <property type="match status" value="2"/>
</dbReference>
<dbReference type="SUPFAM" id="SSF53150">
    <property type="entry name" value="DNA repair protein MutS, domain II"/>
    <property type="match status" value="1"/>
</dbReference>
<evidence type="ECO:0000313" key="8">
    <source>
        <dbReference type="Proteomes" id="UP001472866"/>
    </source>
</evidence>
<dbReference type="Proteomes" id="UP001472866">
    <property type="component" value="Chromosome 04"/>
</dbReference>
<dbReference type="Pfam" id="PF05192">
    <property type="entry name" value="MutS_III"/>
    <property type="match status" value="1"/>
</dbReference>
<dbReference type="InterPro" id="IPR045076">
    <property type="entry name" value="MutS"/>
</dbReference>
<sequence>MGANRERGRGAAAPASEAEDGNVVLAAICENKAREVGLAVFETGTAVLHLQQYVENSFTYSITLMQLSHYEPSKLIVLDSEHRRKVLSSSVNEATAEAYDQVPLPRSCFDDTSAFHYLVSRVSADERESMRTEDCRRYYMALSSAGALLNYSRAQSKTEPHNIRLRLTSPDTHLALDFSTLVSLELLQACQYHRQRNQHRKRASVLGAIDRTRTTGGRRLLKTSLVQPPRDLETIRARQDAVRELVARPELARAIADRVSAVPRDHEQICLQFATSFPSLKCDKGRWVQRTVSKLLSLRGLLRLLPSLARELSGARSLLLRAVGLALTQADVGDVLASLEGLLEEDDGDQSRRDAGVTHLCYLVKCEENGALDVARRELERVGEQAHDLEERYRKELGTGAVKLGFNPRRKFHLMVPKGGGDEVNLTGSFIPLPASATSRATACYTTLELNVVNSRLQTSLGDCFDILCGMIEGLTERVRGNITHLRVLAEAMSTLDLVVSFAELALEPKGEGYTCPDVEEGGPLLIVEGKHPLLAGESAEPNSTFLSRDRPLELVSGPNMAGKSTYSRQVALVAILAHAGSFVPAKYARVPLLAQVLTRSTVTRDSGSIEDNLSSFYAEMQDIARVTRALGTCPGASLVVVDEIGRSTSEADGEAIAWSVAEHLLSSAGAFTVFITHYDLLGRLPEKYPGCLHRAFSSASGSKHQLTEAGSGPDQGLSEKQYGIDLAEGIGYPEEVVAEARELSRAASLAKARPPQAPRDPGFRLKAQARDHLEVLSLLFAKGLLSEGALRAELLGIQQQLQRLTAATATATTQCTRS</sequence>
<dbReference type="GO" id="GO:0005634">
    <property type="term" value="C:nucleus"/>
    <property type="evidence" value="ECO:0007669"/>
    <property type="project" value="TreeGrafter"/>
</dbReference>
<dbReference type="SUPFAM" id="SSF52540">
    <property type="entry name" value="P-loop containing nucleoside triphosphate hydrolases"/>
    <property type="match status" value="1"/>
</dbReference>
<organism evidence="7 8">
    <name type="scientific">Chloropicon roscoffensis</name>
    <dbReference type="NCBI Taxonomy" id="1461544"/>
    <lineage>
        <taxon>Eukaryota</taxon>
        <taxon>Viridiplantae</taxon>
        <taxon>Chlorophyta</taxon>
        <taxon>Chloropicophyceae</taxon>
        <taxon>Chloropicales</taxon>
        <taxon>Chloropicaceae</taxon>
        <taxon>Chloropicon</taxon>
    </lineage>
</organism>
<dbReference type="GO" id="GO:0007131">
    <property type="term" value="P:reciprocal meiotic recombination"/>
    <property type="evidence" value="ECO:0007669"/>
    <property type="project" value="TreeGrafter"/>
</dbReference>
<reference evidence="7 8" key="1">
    <citation type="submission" date="2024-03" db="EMBL/GenBank/DDBJ databases">
        <title>Complete genome sequence of the green alga Chloropicon roscoffensis RCC1871.</title>
        <authorList>
            <person name="Lemieux C."/>
            <person name="Pombert J.-F."/>
            <person name="Otis C."/>
            <person name="Turmel M."/>
        </authorList>
    </citation>
    <scope>NUCLEOTIDE SEQUENCE [LARGE SCALE GENOMIC DNA]</scope>
    <source>
        <strain evidence="7 8">RCC1871</strain>
    </source>
</reference>
<dbReference type="Gene3D" id="3.40.50.300">
    <property type="entry name" value="P-loop containing nucleotide triphosphate hydrolases"/>
    <property type="match status" value="1"/>
</dbReference>
<dbReference type="InterPro" id="IPR036678">
    <property type="entry name" value="MutS_con_dom_sf"/>
</dbReference>
<evidence type="ECO:0000256" key="5">
    <source>
        <dbReference type="ARBA" id="ARBA00023254"/>
    </source>
</evidence>
<dbReference type="Pfam" id="PF00488">
    <property type="entry name" value="MutS_V"/>
    <property type="match status" value="1"/>
</dbReference>
<dbReference type="EMBL" id="CP151504">
    <property type="protein sequence ID" value="WZN61190.1"/>
    <property type="molecule type" value="Genomic_DNA"/>
</dbReference>
<dbReference type="Pfam" id="PF05190">
    <property type="entry name" value="MutS_IV"/>
    <property type="match status" value="1"/>
</dbReference>
<keyword evidence="8" id="KW-1185">Reference proteome</keyword>
<proteinExistence type="inferred from homology"/>
<dbReference type="SUPFAM" id="SSF48334">
    <property type="entry name" value="DNA repair protein MutS, domain III"/>
    <property type="match status" value="1"/>
</dbReference>
<evidence type="ECO:0000313" key="7">
    <source>
        <dbReference type="EMBL" id="WZN61190.1"/>
    </source>
</evidence>
<keyword evidence="4" id="KW-0238">DNA-binding</keyword>
<evidence type="ECO:0000256" key="4">
    <source>
        <dbReference type="ARBA" id="ARBA00023125"/>
    </source>
</evidence>
<dbReference type="GO" id="GO:0006298">
    <property type="term" value="P:mismatch repair"/>
    <property type="evidence" value="ECO:0007669"/>
    <property type="project" value="InterPro"/>
</dbReference>
<dbReference type="PROSITE" id="PS00486">
    <property type="entry name" value="DNA_MISMATCH_REPAIR_2"/>
    <property type="match status" value="1"/>
</dbReference>
<dbReference type="InterPro" id="IPR000432">
    <property type="entry name" value="DNA_mismatch_repair_MutS_C"/>
</dbReference>
<evidence type="ECO:0000256" key="1">
    <source>
        <dbReference type="ARBA" id="ARBA00006271"/>
    </source>
</evidence>
<dbReference type="GO" id="GO:0140664">
    <property type="term" value="F:ATP-dependent DNA damage sensor activity"/>
    <property type="evidence" value="ECO:0007669"/>
    <property type="project" value="InterPro"/>
</dbReference>
<name>A0AAX4P6C8_9CHLO</name>
<comment type="similarity">
    <text evidence="1">Belongs to the DNA mismatch repair MutS family.</text>
</comment>
<feature type="domain" description="DNA mismatch repair proteins mutS family" evidence="6">
    <location>
        <begin position="638"/>
        <end position="654"/>
    </location>
</feature>
<dbReference type="InterPro" id="IPR011184">
    <property type="entry name" value="DNA_mismatch_repair_Msh2"/>
</dbReference>
<dbReference type="SMART" id="SM00533">
    <property type="entry name" value="MUTSd"/>
    <property type="match status" value="1"/>
</dbReference>
<dbReference type="GO" id="GO:0005524">
    <property type="term" value="F:ATP binding"/>
    <property type="evidence" value="ECO:0007669"/>
    <property type="project" value="UniProtKB-KW"/>
</dbReference>
<dbReference type="InterPro" id="IPR036187">
    <property type="entry name" value="DNA_mismatch_repair_MutS_sf"/>
</dbReference>
<keyword evidence="5" id="KW-0469">Meiosis</keyword>
<dbReference type="SMART" id="SM00534">
    <property type="entry name" value="MUTSac"/>
    <property type="match status" value="1"/>
</dbReference>
<dbReference type="GO" id="GO:0030983">
    <property type="term" value="F:mismatched DNA binding"/>
    <property type="evidence" value="ECO:0007669"/>
    <property type="project" value="InterPro"/>
</dbReference>
<dbReference type="PANTHER" id="PTHR11361:SF21">
    <property type="entry name" value="MUTS PROTEIN HOMOLOG 4"/>
    <property type="match status" value="1"/>
</dbReference>
<dbReference type="InterPro" id="IPR007696">
    <property type="entry name" value="DNA_mismatch_repair_MutS_core"/>
</dbReference>
<evidence type="ECO:0000256" key="3">
    <source>
        <dbReference type="ARBA" id="ARBA00022840"/>
    </source>
</evidence>
<protein>
    <submittedName>
        <fullName evidence="7">DNA mismatch repair protein MSH4</fullName>
    </submittedName>
</protein>